<organism evidence="1 2">
    <name type="scientific">Pyropia yezoensis</name>
    <name type="common">Susabi-nori</name>
    <name type="synonym">Porphyra yezoensis</name>
    <dbReference type="NCBI Taxonomy" id="2788"/>
    <lineage>
        <taxon>Eukaryota</taxon>
        <taxon>Rhodophyta</taxon>
        <taxon>Bangiophyceae</taxon>
        <taxon>Bangiales</taxon>
        <taxon>Bangiaceae</taxon>
        <taxon>Pyropia</taxon>
    </lineage>
</organism>
<keyword evidence="2" id="KW-1185">Reference proteome</keyword>
<dbReference type="EMBL" id="CM020620">
    <property type="protein sequence ID" value="KAK1870349.1"/>
    <property type="molecule type" value="Genomic_DNA"/>
</dbReference>
<reference evidence="1" key="1">
    <citation type="submission" date="2019-11" db="EMBL/GenBank/DDBJ databases">
        <title>Nori genome reveals adaptations in red seaweeds to the harsh intertidal environment.</title>
        <authorList>
            <person name="Wang D."/>
            <person name="Mao Y."/>
        </authorList>
    </citation>
    <scope>NUCLEOTIDE SEQUENCE</scope>
    <source>
        <tissue evidence="1">Gametophyte</tissue>
    </source>
</reference>
<sequence length="242" mass="24764">MATPSTVAAVACPLAAAVWYALRADRSRARRATAAGRASTIAAATASCPRRAVSCSADWPAALTGSPPGSGLSSCPRGQRPTSWATAGSLFASAARCRALLPALHTAVARGDAPFALALGAYVRETRPWRSSRGPWSCLPTVRRVAPRHDMRLLDGVTASGDVPLILAAKAGHAAVVAALLATGAAEDLVGAGWTALHHAALGGCAGVVKVLLDLEVGPRTLRLVSRRPHHRATAGGDGLRR</sequence>
<comment type="caution">
    <text evidence="1">The sequence shown here is derived from an EMBL/GenBank/DDBJ whole genome shotgun (WGS) entry which is preliminary data.</text>
</comment>
<gene>
    <name evidence="1" type="ORF">I4F81_012811</name>
</gene>
<accession>A0ACC3CJ82</accession>
<name>A0ACC3CJ82_PYRYE</name>
<proteinExistence type="predicted"/>
<evidence type="ECO:0000313" key="1">
    <source>
        <dbReference type="EMBL" id="KAK1870349.1"/>
    </source>
</evidence>
<evidence type="ECO:0000313" key="2">
    <source>
        <dbReference type="Proteomes" id="UP000798662"/>
    </source>
</evidence>
<protein>
    <submittedName>
        <fullName evidence="1">Uncharacterized protein</fullName>
    </submittedName>
</protein>
<dbReference type="Proteomes" id="UP000798662">
    <property type="component" value="Chromosome 3"/>
</dbReference>